<keyword evidence="2" id="KW-0175">Coiled coil</keyword>
<feature type="domain" description="Roadblock/LAMTOR2" evidence="3">
    <location>
        <begin position="335"/>
        <end position="429"/>
    </location>
</feature>
<sequence>MTLVIDDLQILDYDLFGKCTDMISFISNRSPIQITQPQIKAVAKLTNQLIQILKNQEAWKFLNQSENEEIIFILKNNFKKIQKEKQDLEAKNYELNNQRDEFLRQIQELTKDRDSEKNQKYKLSQENQAKYDFIQQLEETKDELQKQFENQNNQLIEHNEQLQNEVNQLNVILNFRNQKIQNQEGEITNLQQNLNQLLNDQNQDQNHDLFNKFEGIFEENQNLMDQLRFAIQNSKDFFHRFNIEDEEQQPQNEKLENQEFIQELKKCQKNFLDNFHSFSAINKWLFYVFGAYYSLVCQDYLYRQYQNINIKIQIIIKDGNLCDILNQQPLNDINVDEVLKGLSAVEGANGYVIFNQDCIPLKRSEKNITYEKAVHMSALVADLWNVTKKCIQRELKSLDNDLEIIRIRTKAQSEYIISQQGDYTMIGIQLCGKAIEEAKLAAAAEAQAAAEAEKAKKGDKEQS</sequence>
<comment type="caution">
    <text evidence="4">The sequence shown here is derived from an EMBL/GenBank/DDBJ whole genome shotgun (WGS) entry which is preliminary data.</text>
</comment>
<organism evidence="4 5">
    <name type="scientific">Paramecium sonneborni</name>
    <dbReference type="NCBI Taxonomy" id="65129"/>
    <lineage>
        <taxon>Eukaryota</taxon>
        <taxon>Sar</taxon>
        <taxon>Alveolata</taxon>
        <taxon>Ciliophora</taxon>
        <taxon>Intramacronucleata</taxon>
        <taxon>Oligohymenophorea</taxon>
        <taxon>Peniculida</taxon>
        <taxon>Parameciidae</taxon>
        <taxon>Paramecium</taxon>
    </lineage>
</organism>
<accession>A0A8S1MHE5</accession>
<dbReference type="InterPro" id="IPR004942">
    <property type="entry name" value="Roadblock/LAMTOR2_dom"/>
</dbReference>
<dbReference type="Pfam" id="PF03259">
    <property type="entry name" value="Robl_LC7"/>
    <property type="match status" value="1"/>
</dbReference>
<dbReference type="EMBL" id="CAJJDN010000039">
    <property type="protein sequence ID" value="CAD8079867.1"/>
    <property type="molecule type" value="Genomic_DNA"/>
</dbReference>
<dbReference type="Proteomes" id="UP000692954">
    <property type="component" value="Unassembled WGS sequence"/>
</dbReference>
<evidence type="ECO:0000313" key="5">
    <source>
        <dbReference type="Proteomes" id="UP000692954"/>
    </source>
</evidence>
<feature type="coiled-coil region" evidence="2">
    <location>
        <begin position="71"/>
        <end position="207"/>
    </location>
</feature>
<name>A0A8S1MHE5_9CILI</name>
<dbReference type="PANTHER" id="PTHR10779">
    <property type="entry name" value="DYNEIN LIGHT CHAIN ROADBLOCK"/>
    <property type="match status" value="1"/>
</dbReference>
<reference evidence="4" key="1">
    <citation type="submission" date="2021-01" db="EMBL/GenBank/DDBJ databases">
        <authorList>
            <consortium name="Genoscope - CEA"/>
            <person name="William W."/>
        </authorList>
    </citation>
    <scope>NUCLEOTIDE SEQUENCE</scope>
</reference>
<dbReference type="AlphaFoldDB" id="A0A8S1MHE5"/>
<evidence type="ECO:0000259" key="3">
    <source>
        <dbReference type="Pfam" id="PF03259"/>
    </source>
</evidence>
<proteinExistence type="inferred from homology"/>
<evidence type="ECO:0000313" key="4">
    <source>
        <dbReference type="EMBL" id="CAD8079867.1"/>
    </source>
</evidence>
<evidence type="ECO:0000256" key="2">
    <source>
        <dbReference type="SAM" id="Coils"/>
    </source>
</evidence>
<evidence type="ECO:0000256" key="1">
    <source>
        <dbReference type="ARBA" id="ARBA00007191"/>
    </source>
</evidence>
<protein>
    <recommendedName>
        <fullName evidence="3">Roadblock/LAMTOR2 domain-containing protein</fullName>
    </recommendedName>
</protein>
<keyword evidence="5" id="KW-1185">Reference proteome</keyword>
<gene>
    <name evidence="4" type="ORF">PSON_ATCC_30995.1.T0390329</name>
</gene>
<comment type="similarity">
    <text evidence="1">Belongs to the GAMAD family.</text>
</comment>